<protein>
    <submittedName>
        <fullName evidence="2">Uncharacterized protein</fullName>
    </submittedName>
</protein>
<keyword evidence="3" id="KW-1185">Reference proteome</keyword>
<feature type="region of interest" description="Disordered" evidence="1">
    <location>
        <begin position="1"/>
        <end position="32"/>
    </location>
</feature>
<evidence type="ECO:0000256" key="1">
    <source>
        <dbReference type="SAM" id="MobiDB-lite"/>
    </source>
</evidence>
<comment type="caution">
    <text evidence="2">The sequence shown here is derived from an EMBL/GenBank/DDBJ whole genome shotgun (WGS) entry which is preliminary data.</text>
</comment>
<dbReference type="EMBL" id="JALLPB020000049">
    <property type="protein sequence ID" value="KAL3822981.1"/>
    <property type="molecule type" value="Genomic_DNA"/>
</dbReference>
<proteinExistence type="predicted"/>
<sequence>MIQPSAAARSVASHFSRRGPSPSKASWSSSLSAKVVETSSDGARVSIMFGNDDRGGSIVHYDASWLRANDPRRVVLPSGQRGGGGAWI</sequence>
<evidence type="ECO:0000313" key="3">
    <source>
        <dbReference type="Proteomes" id="UP001530377"/>
    </source>
</evidence>
<organism evidence="2 3">
    <name type="scientific">Cyclostephanos tholiformis</name>
    <dbReference type="NCBI Taxonomy" id="382380"/>
    <lineage>
        <taxon>Eukaryota</taxon>
        <taxon>Sar</taxon>
        <taxon>Stramenopiles</taxon>
        <taxon>Ochrophyta</taxon>
        <taxon>Bacillariophyta</taxon>
        <taxon>Coscinodiscophyceae</taxon>
        <taxon>Thalassiosirophycidae</taxon>
        <taxon>Stephanodiscales</taxon>
        <taxon>Stephanodiscaceae</taxon>
        <taxon>Cyclostephanos</taxon>
    </lineage>
</organism>
<gene>
    <name evidence="2" type="ORF">ACHAXA_008121</name>
</gene>
<accession>A0ABD3SEK0</accession>
<name>A0ABD3SEK0_9STRA</name>
<dbReference type="AlphaFoldDB" id="A0ABD3SEK0"/>
<dbReference type="Proteomes" id="UP001530377">
    <property type="component" value="Unassembled WGS sequence"/>
</dbReference>
<reference evidence="2 3" key="1">
    <citation type="submission" date="2024-10" db="EMBL/GenBank/DDBJ databases">
        <title>Updated reference genomes for cyclostephanoid diatoms.</title>
        <authorList>
            <person name="Roberts W.R."/>
            <person name="Alverson A.J."/>
        </authorList>
    </citation>
    <scope>NUCLEOTIDE SEQUENCE [LARGE SCALE GENOMIC DNA]</scope>
    <source>
        <strain evidence="2 3">AJA228-03</strain>
    </source>
</reference>
<evidence type="ECO:0000313" key="2">
    <source>
        <dbReference type="EMBL" id="KAL3822981.1"/>
    </source>
</evidence>
<feature type="compositionally biased region" description="Low complexity" evidence="1">
    <location>
        <begin position="20"/>
        <end position="32"/>
    </location>
</feature>